<evidence type="ECO:0000313" key="4">
    <source>
        <dbReference type="Proteomes" id="UP000663870"/>
    </source>
</evidence>
<dbReference type="Proteomes" id="UP000663854">
    <property type="component" value="Unassembled WGS sequence"/>
</dbReference>
<gene>
    <name evidence="2" type="ORF">JXQ802_LOCUS45114</name>
    <name evidence="1" type="ORF">PYM288_LOCUS29616</name>
</gene>
<reference evidence="1" key="1">
    <citation type="submission" date="2021-02" db="EMBL/GenBank/DDBJ databases">
        <authorList>
            <person name="Nowell W R."/>
        </authorList>
    </citation>
    <scope>NUCLEOTIDE SEQUENCE</scope>
</reference>
<comment type="caution">
    <text evidence="1">The sequence shown here is derived from an EMBL/GenBank/DDBJ whole genome shotgun (WGS) entry which is preliminary data.</text>
</comment>
<name>A0A815D937_9BILA</name>
<sequence>MKHQWINIVYYLKSHLQSSFSRSYIRLYWQFIFRYLIENFHRNNQININFLPQIFEILFYSPTINHLINPERIYLYNDIERRYKSLPQLFHGGRSEHVTYIEKFDPKLEELLLINLHFLYDYREWLNNNSLIQTIINRFINKINISLDNQYDLESWKLN</sequence>
<dbReference type="Proteomes" id="UP000663870">
    <property type="component" value="Unassembled WGS sequence"/>
</dbReference>
<evidence type="ECO:0000313" key="3">
    <source>
        <dbReference type="Proteomes" id="UP000663854"/>
    </source>
</evidence>
<proteinExistence type="predicted"/>
<dbReference type="EMBL" id="CAJNOL010003654">
    <property type="protein sequence ID" value="CAF1569981.1"/>
    <property type="molecule type" value="Genomic_DNA"/>
</dbReference>
<evidence type="ECO:0000313" key="1">
    <source>
        <dbReference type="EMBL" id="CAF1295276.1"/>
    </source>
</evidence>
<organism evidence="1 3">
    <name type="scientific">Rotaria sordida</name>
    <dbReference type="NCBI Taxonomy" id="392033"/>
    <lineage>
        <taxon>Eukaryota</taxon>
        <taxon>Metazoa</taxon>
        <taxon>Spiralia</taxon>
        <taxon>Gnathifera</taxon>
        <taxon>Rotifera</taxon>
        <taxon>Eurotatoria</taxon>
        <taxon>Bdelloidea</taxon>
        <taxon>Philodinida</taxon>
        <taxon>Philodinidae</taxon>
        <taxon>Rotaria</taxon>
    </lineage>
</organism>
<protein>
    <submittedName>
        <fullName evidence="1">Uncharacterized protein</fullName>
    </submittedName>
</protein>
<dbReference type="AlphaFoldDB" id="A0A815D937"/>
<evidence type="ECO:0000313" key="2">
    <source>
        <dbReference type="EMBL" id="CAF1569981.1"/>
    </source>
</evidence>
<dbReference type="EMBL" id="CAJNOH010002473">
    <property type="protein sequence ID" value="CAF1295276.1"/>
    <property type="molecule type" value="Genomic_DNA"/>
</dbReference>
<accession>A0A815D937</accession>
<keyword evidence="4" id="KW-1185">Reference proteome</keyword>